<name>A0A5C3F5L5_9BASI</name>
<evidence type="ECO:0000313" key="2">
    <source>
        <dbReference type="EMBL" id="SPO39788.1"/>
    </source>
</evidence>
<dbReference type="Proteomes" id="UP000323386">
    <property type="component" value="Unassembled WGS sequence"/>
</dbReference>
<protein>
    <submittedName>
        <fullName evidence="2">Uncharacterized protein</fullName>
    </submittedName>
</protein>
<evidence type="ECO:0000256" key="1">
    <source>
        <dbReference type="SAM" id="MobiDB-lite"/>
    </source>
</evidence>
<evidence type="ECO:0000313" key="3">
    <source>
        <dbReference type="Proteomes" id="UP000323386"/>
    </source>
</evidence>
<sequence>MQTSWQGRTLETAVGPRRQAQKARLSPSRASGRSRDTSKQAPLFWTSRSVCELEYEGAAHAHPSVLMRRATIISQILTLSPCPVGVRIEAGGPGCTASPLFCGFVRSSSFWATRNNWDHETDKMKVPRHHPHGTMEATQRQVDATRRSTMDAIVARSGGGGASDAFRTSSSQPNVEGRVGAFVSATRRRHRHTYPNLTLPVPHSRRVIMGHRVAISPCACDGLTMRRDLTISGAARGHRILSRATHLTA</sequence>
<keyword evidence="3" id="KW-1185">Reference proteome</keyword>
<reference evidence="2 3" key="1">
    <citation type="submission" date="2018-03" db="EMBL/GenBank/DDBJ databases">
        <authorList>
            <person name="Guldener U."/>
        </authorList>
    </citation>
    <scope>NUCLEOTIDE SEQUENCE [LARGE SCALE GENOMIC DNA]</scope>
    <source>
        <strain evidence="2 3">DAOM196992</strain>
    </source>
</reference>
<dbReference type="AlphaFoldDB" id="A0A5C3F5L5"/>
<dbReference type="EMBL" id="OOIP01000016">
    <property type="protein sequence ID" value="SPO39788.1"/>
    <property type="molecule type" value="Genomic_DNA"/>
</dbReference>
<gene>
    <name evidence="2" type="ORF">PSFLO_05269</name>
</gene>
<feature type="region of interest" description="Disordered" evidence="1">
    <location>
        <begin position="1"/>
        <end position="40"/>
    </location>
</feature>
<proteinExistence type="predicted"/>
<organism evidence="2 3">
    <name type="scientific">Pseudozyma flocculosa</name>
    <dbReference type="NCBI Taxonomy" id="84751"/>
    <lineage>
        <taxon>Eukaryota</taxon>
        <taxon>Fungi</taxon>
        <taxon>Dikarya</taxon>
        <taxon>Basidiomycota</taxon>
        <taxon>Ustilaginomycotina</taxon>
        <taxon>Ustilaginomycetes</taxon>
        <taxon>Ustilaginales</taxon>
        <taxon>Ustilaginaceae</taxon>
        <taxon>Pseudozyma</taxon>
    </lineage>
</organism>
<accession>A0A5C3F5L5</accession>